<dbReference type="EMBL" id="CP165628">
    <property type="protein sequence ID" value="XDU73085.1"/>
    <property type="molecule type" value="Genomic_DNA"/>
</dbReference>
<feature type="transmembrane region" description="Helical" evidence="6">
    <location>
        <begin position="296"/>
        <end position="315"/>
    </location>
</feature>
<protein>
    <submittedName>
        <fullName evidence="8">ABC transporter permease</fullName>
    </submittedName>
</protein>
<dbReference type="GO" id="GO:0140359">
    <property type="term" value="F:ABC-type transporter activity"/>
    <property type="evidence" value="ECO:0007669"/>
    <property type="project" value="InterPro"/>
</dbReference>
<evidence type="ECO:0000256" key="4">
    <source>
        <dbReference type="ARBA" id="ARBA00022989"/>
    </source>
</evidence>
<evidence type="ECO:0000259" key="7">
    <source>
        <dbReference type="Pfam" id="PF12698"/>
    </source>
</evidence>
<dbReference type="PANTHER" id="PTHR30294">
    <property type="entry name" value="MEMBRANE COMPONENT OF ABC TRANSPORTER YHHJ-RELATED"/>
    <property type="match status" value="1"/>
</dbReference>
<feature type="transmembrane region" description="Helical" evidence="6">
    <location>
        <begin position="235"/>
        <end position="257"/>
    </location>
</feature>
<feature type="transmembrane region" description="Helical" evidence="6">
    <location>
        <begin position="353"/>
        <end position="371"/>
    </location>
</feature>
<keyword evidence="4 6" id="KW-1133">Transmembrane helix</keyword>
<evidence type="ECO:0000256" key="6">
    <source>
        <dbReference type="SAM" id="Phobius"/>
    </source>
</evidence>
<dbReference type="PANTHER" id="PTHR30294:SF47">
    <property type="entry name" value="INNER MEMBRANE TRANSPORT PERMEASE YHHJ"/>
    <property type="match status" value="1"/>
</dbReference>
<evidence type="ECO:0000256" key="2">
    <source>
        <dbReference type="ARBA" id="ARBA00022475"/>
    </source>
</evidence>
<keyword evidence="2" id="KW-1003">Cell membrane</keyword>
<keyword evidence="3 6" id="KW-0812">Transmembrane</keyword>
<feature type="transmembrane region" description="Helical" evidence="6">
    <location>
        <begin position="269"/>
        <end position="289"/>
    </location>
</feature>
<organism evidence="8">
    <name type="scientific">Rouxiella sp. WC2420</name>
    <dbReference type="NCBI Taxonomy" id="3234145"/>
    <lineage>
        <taxon>Bacteria</taxon>
        <taxon>Pseudomonadati</taxon>
        <taxon>Pseudomonadota</taxon>
        <taxon>Gammaproteobacteria</taxon>
        <taxon>Enterobacterales</taxon>
        <taxon>Yersiniaceae</taxon>
        <taxon>Rouxiella</taxon>
    </lineage>
</organism>
<reference evidence="8" key="1">
    <citation type="submission" date="2024-07" db="EMBL/GenBank/DDBJ databases">
        <authorList>
            <person name="Biller S.J."/>
        </authorList>
    </citation>
    <scope>NUCLEOTIDE SEQUENCE</scope>
    <source>
        <strain evidence="8">WC2420</strain>
    </source>
</reference>
<dbReference type="AlphaFoldDB" id="A0AB39VRH1"/>
<dbReference type="InterPro" id="IPR051449">
    <property type="entry name" value="ABC-2_transporter_component"/>
</dbReference>
<accession>A0AB39VRH1</accession>
<dbReference type="InterPro" id="IPR013525">
    <property type="entry name" value="ABC2_TM"/>
</dbReference>
<feature type="transmembrane region" description="Helical" evidence="6">
    <location>
        <begin position="191"/>
        <end position="214"/>
    </location>
</feature>
<evidence type="ECO:0000256" key="1">
    <source>
        <dbReference type="ARBA" id="ARBA00004651"/>
    </source>
</evidence>
<proteinExistence type="predicted"/>
<gene>
    <name evidence="8" type="ORF">AB3G37_02915</name>
</gene>
<dbReference type="Pfam" id="PF12698">
    <property type="entry name" value="ABC2_membrane_3"/>
    <property type="match status" value="1"/>
</dbReference>
<dbReference type="Gene3D" id="3.40.1710.10">
    <property type="entry name" value="abc type-2 transporter like domain"/>
    <property type="match status" value="1"/>
</dbReference>
<dbReference type="RefSeq" id="WP_369789646.1">
    <property type="nucleotide sequence ID" value="NZ_CP165628.1"/>
</dbReference>
<evidence type="ECO:0000256" key="3">
    <source>
        <dbReference type="ARBA" id="ARBA00022692"/>
    </source>
</evidence>
<name>A0AB39VRH1_9GAMM</name>
<comment type="subcellular location">
    <subcellularLocation>
        <location evidence="1">Cell membrane</location>
        <topology evidence="1">Multi-pass membrane protein</topology>
    </subcellularLocation>
</comment>
<dbReference type="GO" id="GO:0005886">
    <property type="term" value="C:plasma membrane"/>
    <property type="evidence" value="ECO:0007669"/>
    <property type="project" value="UniProtKB-SubCell"/>
</dbReference>
<keyword evidence="5 6" id="KW-0472">Membrane</keyword>
<evidence type="ECO:0000313" key="8">
    <source>
        <dbReference type="EMBL" id="XDU73085.1"/>
    </source>
</evidence>
<evidence type="ECO:0000256" key="5">
    <source>
        <dbReference type="ARBA" id="ARBA00023136"/>
    </source>
</evidence>
<feature type="domain" description="ABC-2 type transporter transmembrane" evidence="7">
    <location>
        <begin position="35"/>
        <end position="371"/>
    </location>
</feature>
<feature type="transmembrane region" description="Helical" evidence="6">
    <location>
        <begin position="31"/>
        <end position="51"/>
    </location>
</feature>
<sequence length="386" mass="42649">MAHAIHRAKAAWRCFSRSFNREANHAFRQPVIHWLCWCFPLILFALIASNFSEGTLLDLPVSVVDNDHSKLSKELTRKLDAGSHAHVEAYAGGLPEAEHRLRTAQDYALLYIPPRFEADVLAGRQPSVVLYYNALFYGAGLYSTQDFSGLITELNTSYRSIIAAEIGKTVPSMASVDLSYGSLFNASGSYIYYQQFAATIHLLQLFTVTCMIYVMARSQPLIAAPSFTFGLLGKLAPYTLCFTALLMVEIALLVGVFDARVSGNPLDMLVIAFFYVISAQSLGLLLFTFTSTTITAYTMMAIFVGLALTFSGMAVPELSMPLPARIISEIEPLTHALNAMFDVFLRQVPSGQILSVCAILLVYPLITGLLVHKKLYMRLKKQEPGK</sequence>